<dbReference type="OrthoDB" id="283021at2"/>
<dbReference type="AlphaFoldDB" id="A0A368KLM3"/>
<gene>
    <name evidence="1" type="ORF">DTL42_20030</name>
</gene>
<organism evidence="1 2">
    <name type="scientific">Bremerella cremea</name>
    <dbReference type="NCBI Taxonomy" id="1031537"/>
    <lineage>
        <taxon>Bacteria</taxon>
        <taxon>Pseudomonadati</taxon>
        <taxon>Planctomycetota</taxon>
        <taxon>Planctomycetia</taxon>
        <taxon>Pirellulales</taxon>
        <taxon>Pirellulaceae</taxon>
        <taxon>Bremerella</taxon>
    </lineage>
</organism>
<evidence type="ECO:0008006" key="3">
    <source>
        <dbReference type="Google" id="ProtNLM"/>
    </source>
</evidence>
<evidence type="ECO:0000313" key="2">
    <source>
        <dbReference type="Proteomes" id="UP000253562"/>
    </source>
</evidence>
<reference evidence="1 2" key="1">
    <citation type="submission" date="2018-07" db="EMBL/GenBank/DDBJ databases">
        <title>Comparative genomes isolates from brazilian mangrove.</title>
        <authorList>
            <person name="De Araujo J.E."/>
            <person name="Taketani R.G."/>
            <person name="Silva M.C.P."/>
            <person name="Lourenco M.V."/>
            <person name="Oliveira V.M."/>
            <person name="Andreote F.D."/>
        </authorList>
    </citation>
    <scope>NUCLEOTIDE SEQUENCE [LARGE SCALE GENOMIC DNA]</scope>
    <source>
        <strain evidence="1 2">HEX PRIS-MGV</strain>
    </source>
</reference>
<protein>
    <recommendedName>
        <fullName evidence="3">Class I SAM-dependent methyltransferase</fullName>
    </recommendedName>
</protein>
<comment type="caution">
    <text evidence="1">The sequence shown here is derived from an EMBL/GenBank/DDBJ whole genome shotgun (WGS) entry which is preliminary data.</text>
</comment>
<name>A0A368KLM3_9BACT</name>
<dbReference type="EMBL" id="QPEX01000044">
    <property type="protein sequence ID" value="RCS42121.1"/>
    <property type="molecule type" value="Genomic_DNA"/>
</dbReference>
<evidence type="ECO:0000313" key="1">
    <source>
        <dbReference type="EMBL" id="RCS42121.1"/>
    </source>
</evidence>
<dbReference type="Proteomes" id="UP000253562">
    <property type="component" value="Unassembled WGS sequence"/>
</dbReference>
<sequence>MAAGRVLQYLLKSWFSKPVHQREIYSWIRQHAPVVKIAEIGLGSVKRAQEIIQFSQLYAEDQRIEFLGIDMFEGRPKGDGMPLKAAHKTLNASGAKVQLVPGDAAMALPRVANVFRDVQLLIISADQDADSVRQAITWIPRMLNEKSLVLWEVPDAKGNLSFGRYTMAQIEAMAPAAPMRRAA</sequence>
<dbReference type="RefSeq" id="WP_114371362.1">
    <property type="nucleotide sequence ID" value="NZ_QPEX01000044.1"/>
</dbReference>
<accession>A0A368KLM3</accession>
<proteinExistence type="predicted"/>